<gene>
    <name evidence="4" type="ORF">Pr1d_07980</name>
</gene>
<dbReference type="GO" id="GO:0016818">
    <property type="term" value="F:hydrolase activity, acting on acid anhydrides, in phosphorus-containing anhydrides"/>
    <property type="evidence" value="ECO:0007669"/>
    <property type="project" value="InterPro"/>
</dbReference>
<dbReference type="OrthoDB" id="260852at2"/>
<keyword evidence="1" id="KW-0479">Metal-binding</keyword>
<protein>
    <submittedName>
        <fullName evidence="4">HIRAN domain protein</fullName>
    </submittedName>
</protein>
<evidence type="ECO:0000256" key="2">
    <source>
        <dbReference type="ARBA" id="ARBA00022801"/>
    </source>
</evidence>
<evidence type="ECO:0000313" key="4">
    <source>
        <dbReference type="EMBL" id="QEG33534.1"/>
    </source>
</evidence>
<sequence>MKSDSIDRRFNCSFCEQTFDVSAAHVGRRLTCPKCKRTIWVYPNRHESIDSKLAATWHYKKLKFLRGHEVFGPVSSEDLLSLHSAGKLYEDTEVLSPGFTNNEWIELSKVHLGLVKAHVDQRAAERVRAAAVEQRRQNVLSENRMRLQRAVSTAISDGRVTLSERSQLLEFAMKANISEAEVLELLKRESQQLLDTVIEEALEDGVLDPQERQRIGDLAAGLGLKINLSNEQNHRLHLCDLAYQLAVGSYIPNCTFDDSIQLNSRENAIHQAPFEWHEIVQLKRPAGIPLGNDHYLKNIAAGQCLLTDKRVLLVGDLAAKKFTLASVAKVTKYADGILFNRSSGKSLFLRPCKDLVCDIWAMLAVSTINRDPVLGLIPTKKFIPESLAIPTYKEELDNGWSQLHEPRYTFRVVGDHIGDREQWIARLELGSPIKIQREPRNPYDTNAIAVSDIEGRQLGYLKREVAIWFAPILDRGRQFGFTAFRKPQSGGLIVGVYEID</sequence>
<dbReference type="CDD" id="cd07177">
    <property type="entry name" value="terB_like"/>
    <property type="match status" value="1"/>
</dbReference>
<evidence type="ECO:0000313" key="5">
    <source>
        <dbReference type="Proteomes" id="UP000323917"/>
    </source>
</evidence>
<accession>A0A5B9Q3G4</accession>
<feature type="domain" description="HIRAN" evidence="3">
    <location>
        <begin position="407"/>
        <end position="498"/>
    </location>
</feature>
<dbReference type="Proteomes" id="UP000323917">
    <property type="component" value="Chromosome"/>
</dbReference>
<dbReference type="SUPFAM" id="SSF158682">
    <property type="entry name" value="TerB-like"/>
    <property type="match status" value="1"/>
</dbReference>
<dbReference type="AlphaFoldDB" id="A0A5B9Q3G4"/>
<dbReference type="SMART" id="SM00910">
    <property type="entry name" value="HIRAN"/>
    <property type="match status" value="1"/>
</dbReference>
<evidence type="ECO:0000256" key="1">
    <source>
        <dbReference type="ARBA" id="ARBA00022723"/>
    </source>
</evidence>
<name>A0A5B9Q3G4_9BACT</name>
<dbReference type="GO" id="GO:0003676">
    <property type="term" value="F:nucleic acid binding"/>
    <property type="evidence" value="ECO:0007669"/>
    <property type="project" value="InterPro"/>
</dbReference>
<dbReference type="InterPro" id="IPR014905">
    <property type="entry name" value="HIRAN"/>
</dbReference>
<proteinExistence type="predicted"/>
<keyword evidence="2" id="KW-0378">Hydrolase</keyword>
<keyword evidence="5" id="KW-1185">Reference proteome</keyword>
<evidence type="ECO:0000259" key="3">
    <source>
        <dbReference type="SMART" id="SM00910"/>
    </source>
</evidence>
<dbReference type="EMBL" id="CP042913">
    <property type="protein sequence ID" value="QEG33534.1"/>
    <property type="molecule type" value="Genomic_DNA"/>
</dbReference>
<dbReference type="KEGG" id="bgok:Pr1d_07980"/>
<dbReference type="Gene3D" id="3.30.70.2330">
    <property type="match status" value="1"/>
</dbReference>
<dbReference type="Pfam" id="PF08797">
    <property type="entry name" value="HIRAN"/>
    <property type="match status" value="1"/>
</dbReference>
<reference evidence="4 5" key="1">
    <citation type="submission" date="2019-08" db="EMBL/GenBank/DDBJ databases">
        <title>Deep-cultivation of Planctomycetes and their phenomic and genomic characterization uncovers novel biology.</title>
        <authorList>
            <person name="Wiegand S."/>
            <person name="Jogler M."/>
            <person name="Boedeker C."/>
            <person name="Pinto D."/>
            <person name="Vollmers J."/>
            <person name="Rivas-Marin E."/>
            <person name="Kohn T."/>
            <person name="Peeters S.H."/>
            <person name="Heuer A."/>
            <person name="Rast P."/>
            <person name="Oberbeckmann S."/>
            <person name="Bunk B."/>
            <person name="Jeske O."/>
            <person name="Meyerdierks A."/>
            <person name="Storesund J.E."/>
            <person name="Kallscheuer N."/>
            <person name="Luecker S."/>
            <person name="Lage O.M."/>
            <person name="Pohl T."/>
            <person name="Merkel B.J."/>
            <person name="Hornburger P."/>
            <person name="Mueller R.-W."/>
            <person name="Bruemmer F."/>
            <person name="Labrenz M."/>
            <person name="Spormann A.M."/>
            <person name="Op den Camp H."/>
            <person name="Overmann J."/>
            <person name="Amann R."/>
            <person name="Jetten M.S.M."/>
            <person name="Mascher T."/>
            <person name="Medema M.H."/>
            <person name="Devos D.P."/>
            <person name="Kaster A.-K."/>
            <person name="Ovreas L."/>
            <person name="Rohde M."/>
            <person name="Galperin M.Y."/>
            <person name="Jogler C."/>
        </authorList>
    </citation>
    <scope>NUCLEOTIDE SEQUENCE [LARGE SCALE GENOMIC DNA]</scope>
    <source>
        <strain evidence="4 5">Pr1d</strain>
    </source>
</reference>
<organism evidence="4 5">
    <name type="scientific">Bythopirellula goksoeyrii</name>
    <dbReference type="NCBI Taxonomy" id="1400387"/>
    <lineage>
        <taxon>Bacteria</taxon>
        <taxon>Pseudomonadati</taxon>
        <taxon>Planctomycetota</taxon>
        <taxon>Planctomycetia</taxon>
        <taxon>Pirellulales</taxon>
        <taxon>Lacipirellulaceae</taxon>
        <taxon>Bythopirellula</taxon>
    </lineage>
</organism>
<dbReference type="GO" id="GO:0008270">
    <property type="term" value="F:zinc ion binding"/>
    <property type="evidence" value="ECO:0007669"/>
    <property type="project" value="InterPro"/>
</dbReference>
<dbReference type="InterPro" id="IPR029024">
    <property type="entry name" value="TerB-like"/>
</dbReference>